<organism evidence="1 2">
    <name type="scientific">Rhodofomes roseus</name>
    <dbReference type="NCBI Taxonomy" id="34475"/>
    <lineage>
        <taxon>Eukaryota</taxon>
        <taxon>Fungi</taxon>
        <taxon>Dikarya</taxon>
        <taxon>Basidiomycota</taxon>
        <taxon>Agaricomycotina</taxon>
        <taxon>Agaricomycetes</taxon>
        <taxon>Polyporales</taxon>
        <taxon>Rhodofomes</taxon>
    </lineage>
</organism>
<evidence type="ECO:0000313" key="1">
    <source>
        <dbReference type="EMBL" id="TFY53574.1"/>
    </source>
</evidence>
<dbReference type="AlphaFoldDB" id="A0A4Y9XTI5"/>
<dbReference type="EMBL" id="SEKV01000804">
    <property type="protein sequence ID" value="TFY53574.1"/>
    <property type="molecule type" value="Genomic_DNA"/>
</dbReference>
<name>A0A4Y9XTI5_9APHY</name>
<dbReference type="Proteomes" id="UP000298390">
    <property type="component" value="Unassembled WGS sequence"/>
</dbReference>
<accession>A0A4Y9XTI5</accession>
<gene>
    <name evidence="1" type="ORF">EVJ58_g9378</name>
</gene>
<reference evidence="1 2" key="1">
    <citation type="submission" date="2019-01" db="EMBL/GenBank/DDBJ databases">
        <title>Genome sequencing of the rare red list fungi Fomitopsis rosea.</title>
        <authorList>
            <person name="Buettner E."/>
            <person name="Kellner H."/>
        </authorList>
    </citation>
    <scope>NUCLEOTIDE SEQUENCE [LARGE SCALE GENOMIC DNA]</scope>
    <source>
        <strain evidence="1 2">DSM 105464</strain>
    </source>
</reference>
<evidence type="ECO:0000313" key="2">
    <source>
        <dbReference type="Proteomes" id="UP000298390"/>
    </source>
</evidence>
<comment type="caution">
    <text evidence="1">The sequence shown here is derived from an EMBL/GenBank/DDBJ whole genome shotgun (WGS) entry which is preliminary data.</text>
</comment>
<sequence length="180" mass="19874">MAESPSALPLLTHLKINVEFPWGETRYDALAGFIRSKKKLRCLDFGEASVYLTMLAPVLSAIESLSGLEVLGLDITVDAFGEAESAYLQRIIPKTVTALRLELGYTQPGMENALKPASPWIELVRHAVLLSNTREERIDLGRFSGQAFQGLPLRISPGTTNNIVRLYQLMSSLMPSRLSN</sequence>
<proteinExistence type="predicted"/>
<protein>
    <submittedName>
        <fullName evidence="1">Uncharacterized protein</fullName>
    </submittedName>
</protein>